<evidence type="ECO:0000256" key="2">
    <source>
        <dbReference type="ARBA" id="ARBA00008929"/>
    </source>
</evidence>
<feature type="transmembrane region" description="Helical" evidence="7">
    <location>
        <begin position="26"/>
        <end position="49"/>
    </location>
</feature>
<sequence>MQEGKPLNSRQVNRELLVSILNSPKWFFGALAVLGFIVLVAMSTAGFMINQGFGVTGLNRPVMWGFFITNFVFWIGISHAGVMLSAILRLSKAEWRRPATRAAEILTVFSLMTAMTMPLIHTGRPWRTVYWIYTLPFVPYDYARGIWPNIRTPLVWDPSAVYTYLTSSILFVLIALIPDFAVLRDRTTGISHRIYGMLAMGWQGNARQWKLQIIAGVLLSALILPVFVSVHSIVSWDFGMAVSVKSWHSTIFAPYFVVGAVHSGVSAVALVLIILRYIYGWQNYIRHEHIDALARLLIVVATGWFYFFVMEVIFGFYGREADEIAVRDLQFTVSPWNIWMMIFVGLTYFAPVAIWLSRSARRNLWIMSLACIIVNIGMWLERFLIIVPGLARKQLLTFDWYTYRPSSVEWIIIIGTFALVSMLMLTIARVVPLIPLYDIKEAEILRTEIKIGRVTVPATFRED</sequence>
<dbReference type="AlphaFoldDB" id="A0A160VA95"/>
<feature type="transmembrane region" description="Helical" evidence="7">
    <location>
        <begin position="102"/>
        <end position="121"/>
    </location>
</feature>
<keyword evidence="3" id="KW-1003">Cell membrane</keyword>
<reference evidence="8" key="1">
    <citation type="submission" date="2015-10" db="EMBL/GenBank/DDBJ databases">
        <authorList>
            <person name="Gilbert D.G."/>
        </authorList>
    </citation>
    <scope>NUCLEOTIDE SEQUENCE</scope>
</reference>
<evidence type="ECO:0000256" key="5">
    <source>
        <dbReference type="ARBA" id="ARBA00022989"/>
    </source>
</evidence>
<feature type="transmembrane region" description="Helical" evidence="7">
    <location>
        <begin position="61"/>
        <end position="90"/>
    </location>
</feature>
<dbReference type="EMBL" id="FAXA01000354">
    <property type="protein sequence ID" value="CUV03076.1"/>
    <property type="molecule type" value="Genomic_DNA"/>
</dbReference>
<keyword evidence="4 7" id="KW-0812">Transmembrane</keyword>
<feature type="transmembrane region" description="Helical" evidence="7">
    <location>
        <begin position="364"/>
        <end position="390"/>
    </location>
</feature>
<proteinExistence type="inferred from homology"/>
<feature type="transmembrane region" description="Helical" evidence="7">
    <location>
        <begin position="296"/>
        <end position="318"/>
    </location>
</feature>
<comment type="similarity">
    <text evidence="2">Belongs to the NrfD family.</text>
</comment>
<dbReference type="EC" id="1.2.7.-" evidence="8"/>
<evidence type="ECO:0000256" key="1">
    <source>
        <dbReference type="ARBA" id="ARBA00004651"/>
    </source>
</evidence>
<feature type="transmembrane region" description="Helical" evidence="7">
    <location>
        <begin position="410"/>
        <end position="431"/>
    </location>
</feature>
<gene>
    <name evidence="8" type="ORF">MGWOODY_Clf2716</name>
</gene>
<comment type="subcellular location">
    <subcellularLocation>
        <location evidence="1">Cell membrane</location>
        <topology evidence="1">Multi-pass membrane protein</topology>
    </subcellularLocation>
</comment>
<dbReference type="PANTHER" id="PTHR43044:SF2">
    <property type="entry name" value="POLYSULPHIDE REDUCTASE NRFD"/>
    <property type="match status" value="1"/>
</dbReference>
<keyword evidence="6 7" id="KW-0472">Membrane</keyword>
<evidence type="ECO:0000256" key="3">
    <source>
        <dbReference type="ARBA" id="ARBA00022475"/>
    </source>
</evidence>
<dbReference type="GO" id="GO:0005886">
    <property type="term" value="C:plasma membrane"/>
    <property type="evidence" value="ECO:0007669"/>
    <property type="project" value="UniProtKB-SubCell"/>
</dbReference>
<dbReference type="InterPro" id="IPR005614">
    <property type="entry name" value="NrfD-like"/>
</dbReference>
<keyword evidence="5 7" id="KW-1133">Transmembrane helix</keyword>
<dbReference type="PANTHER" id="PTHR43044">
    <property type="match status" value="1"/>
</dbReference>
<accession>A0A160VA95</accession>
<evidence type="ECO:0000256" key="7">
    <source>
        <dbReference type="SAM" id="Phobius"/>
    </source>
</evidence>
<organism evidence="8">
    <name type="scientific">hydrothermal vent metagenome</name>
    <dbReference type="NCBI Taxonomy" id="652676"/>
    <lineage>
        <taxon>unclassified sequences</taxon>
        <taxon>metagenomes</taxon>
        <taxon>ecological metagenomes</taxon>
    </lineage>
</organism>
<feature type="transmembrane region" description="Helical" evidence="7">
    <location>
        <begin position="213"/>
        <end position="234"/>
    </location>
</feature>
<feature type="transmembrane region" description="Helical" evidence="7">
    <location>
        <begin position="254"/>
        <end position="275"/>
    </location>
</feature>
<keyword evidence="8" id="KW-0560">Oxidoreductase</keyword>
<evidence type="ECO:0000256" key="6">
    <source>
        <dbReference type="ARBA" id="ARBA00023136"/>
    </source>
</evidence>
<name>A0A160VA95_9ZZZZ</name>
<feature type="transmembrane region" description="Helical" evidence="7">
    <location>
        <begin position="161"/>
        <end position="183"/>
    </location>
</feature>
<dbReference type="Pfam" id="PF03916">
    <property type="entry name" value="NrfD"/>
    <property type="match status" value="1"/>
</dbReference>
<dbReference type="GO" id="GO:0016491">
    <property type="term" value="F:oxidoreductase activity"/>
    <property type="evidence" value="ECO:0007669"/>
    <property type="project" value="UniProtKB-KW"/>
</dbReference>
<protein>
    <submittedName>
        <fullName evidence="8">Molybdopterin oxidoreductase</fullName>
        <ecNumber evidence="8">1.2.7.-</ecNumber>
    </submittedName>
</protein>
<feature type="transmembrane region" description="Helical" evidence="7">
    <location>
        <begin position="338"/>
        <end position="357"/>
    </location>
</feature>
<evidence type="ECO:0000256" key="4">
    <source>
        <dbReference type="ARBA" id="ARBA00022692"/>
    </source>
</evidence>
<evidence type="ECO:0000313" key="8">
    <source>
        <dbReference type="EMBL" id="CUV03076.1"/>
    </source>
</evidence>